<feature type="compositionally biased region" description="Basic and acidic residues" evidence="7">
    <location>
        <begin position="107"/>
        <end position="125"/>
    </location>
</feature>
<name>W7U164_9STRA</name>
<evidence type="ECO:0000256" key="2">
    <source>
        <dbReference type="ARBA" id="ARBA00013081"/>
    </source>
</evidence>
<protein>
    <recommendedName>
        <fullName evidence="2">protein-serine/threonine phosphatase</fullName>
        <ecNumber evidence="2">3.1.3.16</ecNumber>
    </recommendedName>
</protein>
<dbReference type="AlphaFoldDB" id="W7U164"/>
<feature type="region of interest" description="Disordered" evidence="7">
    <location>
        <begin position="371"/>
        <end position="425"/>
    </location>
</feature>
<comment type="caution">
    <text evidence="10">The sequence shown here is derived from an EMBL/GenBank/DDBJ whole genome shotgun (WGS) entry which is preliminary data.</text>
</comment>
<dbReference type="InterPro" id="IPR001357">
    <property type="entry name" value="BRCT_dom"/>
</dbReference>
<feature type="domain" description="FCP1 homology" evidence="9">
    <location>
        <begin position="197"/>
        <end position="369"/>
    </location>
</feature>
<evidence type="ECO:0000259" key="8">
    <source>
        <dbReference type="PROSITE" id="PS50172"/>
    </source>
</evidence>
<dbReference type="GO" id="GO:0008420">
    <property type="term" value="F:RNA polymerase II CTD heptapeptide repeat phosphatase activity"/>
    <property type="evidence" value="ECO:0007669"/>
    <property type="project" value="InterPro"/>
</dbReference>
<feature type="compositionally biased region" description="Basic and acidic residues" evidence="7">
    <location>
        <begin position="400"/>
        <end position="412"/>
    </location>
</feature>
<dbReference type="GO" id="GO:0005634">
    <property type="term" value="C:nucleus"/>
    <property type="evidence" value="ECO:0007669"/>
    <property type="project" value="UniProtKB-SubCell"/>
</dbReference>
<dbReference type="InterPro" id="IPR039189">
    <property type="entry name" value="Fcp1"/>
</dbReference>
<dbReference type="SMART" id="SM00577">
    <property type="entry name" value="CPDc"/>
    <property type="match status" value="1"/>
</dbReference>
<evidence type="ECO:0000256" key="7">
    <source>
        <dbReference type="SAM" id="MobiDB-lite"/>
    </source>
</evidence>
<keyword evidence="3" id="KW-0378">Hydrolase</keyword>
<dbReference type="EC" id="3.1.3.16" evidence="2"/>
<gene>
    <name evidence="10" type="ORF">Naga_100001g25</name>
</gene>
<comment type="catalytic activity">
    <reaction evidence="6">
        <text>O-phospho-L-threonyl-[protein] + H2O = L-threonyl-[protein] + phosphate</text>
        <dbReference type="Rhea" id="RHEA:47004"/>
        <dbReference type="Rhea" id="RHEA-COMP:11060"/>
        <dbReference type="Rhea" id="RHEA-COMP:11605"/>
        <dbReference type="ChEBI" id="CHEBI:15377"/>
        <dbReference type="ChEBI" id="CHEBI:30013"/>
        <dbReference type="ChEBI" id="CHEBI:43474"/>
        <dbReference type="ChEBI" id="CHEBI:61977"/>
        <dbReference type="EC" id="3.1.3.16"/>
    </reaction>
</comment>
<reference evidence="10 11" key="1">
    <citation type="journal article" date="2014" name="Mol. Plant">
        <title>Chromosome Scale Genome Assembly and Transcriptome Profiling of Nannochloropsis gaditana in Nitrogen Depletion.</title>
        <authorList>
            <person name="Corteggiani Carpinelli E."/>
            <person name="Telatin A."/>
            <person name="Vitulo N."/>
            <person name="Forcato C."/>
            <person name="D'Angelo M."/>
            <person name="Schiavon R."/>
            <person name="Vezzi A."/>
            <person name="Giacometti G.M."/>
            <person name="Morosinotto T."/>
            <person name="Valle G."/>
        </authorList>
    </citation>
    <scope>NUCLEOTIDE SEQUENCE [LARGE SCALE GENOMIC DNA]</scope>
    <source>
        <strain evidence="10 11">B-31</strain>
    </source>
</reference>
<accession>W7U164</accession>
<organism evidence="10 11">
    <name type="scientific">Nannochloropsis gaditana</name>
    <dbReference type="NCBI Taxonomy" id="72520"/>
    <lineage>
        <taxon>Eukaryota</taxon>
        <taxon>Sar</taxon>
        <taxon>Stramenopiles</taxon>
        <taxon>Ochrophyta</taxon>
        <taxon>Eustigmatophyceae</taxon>
        <taxon>Eustigmatales</taxon>
        <taxon>Monodopsidaceae</taxon>
        <taxon>Nannochloropsis</taxon>
    </lineage>
</organism>
<feature type="region of interest" description="Disordered" evidence="7">
    <location>
        <begin position="446"/>
        <end position="500"/>
    </location>
</feature>
<dbReference type="Proteomes" id="UP000019335">
    <property type="component" value="Chromosome 8"/>
</dbReference>
<dbReference type="EMBL" id="AZIL01000609">
    <property type="protein sequence ID" value="EWM26621.1"/>
    <property type="molecule type" value="Genomic_DNA"/>
</dbReference>
<evidence type="ECO:0000313" key="11">
    <source>
        <dbReference type="Proteomes" id="UP000019335"/>
    </source>
</evidence>
<dbReference type="Gene3D" id="3.40.50.1000">
    <property type="entry name" value="HAD superfamily/HAD-like"/>
    <property type="match status" value="1"/>
</dbReference>
<dbReference type="InterPro" id="IPR036412">
    <property type="entry name" value="HAD-like_sf"/>
</dbReference>
<dbReference type="CDD" id="cd17729">
    <property type="entry name" value="BRCT_CTDP1"/>
    <property type="match status" value="1"/>
</dbReference>
<dbReference type="InterPro" id="IPR036420">
    <property type="entry name" value="BRCT_dom_sf"/>
</dbReference>
<dbReference type="Gene3D" id="3.40.50.10190">
    <property type="entry name" value="BRCT domain"/>
    <property type="match status" value="1"/>
</dbReference>
<dbReference type="InterPro" id="IPR023214">
    <property type="entry name" value="HAD_sf"/>
</dbReference>
<dbReference type="PROSITE" id="PS50172">
    <property type="entry name" value="BRCT"/>
    <property type="match status" value="1"/>
</dbReference>
<comment type="subcellular location">
    <subcellularLocation>
        <location evidence="1">Nucleus</location>
    </subcellularLocation>
</comment>
<dbReference type="PANTHER" id="PTHR23081">
    <property type="entry name" value="RNA POLYMERASE II CTD PHOSPHATASE"/>
    <property type="match status" value="1"/>
</dbReference>
<evidence type="ECO:0000313" key="10">
    <source>
        <dbReference type="EMBL" id="EWM26621.1"/>
    </source>
</evidence>
<feature type="compositionally biased region" description="Basic and acidic residues" evidence="7">
    <location>
        <begin position="636"/>
        <end position="670"/>
    </location>
</feature>
<evidence type="ECO:0000256" key="6">
    <source>
        <dbReference type="ARBA" id="ARBA00048336"/>
    </source>
</evidence>
<dbReference type="PROSITE" id="PS50969">
    <property type="entry name" value="FCP1"/>
    <property type="match status" value="1"/>
</dbReference>
<dbReference type="CDD" id="cd07521">
    <property type="entry name" value="HAD_FCP1-like"/>
    <property type="match status" value="1"/>
</dbReference>
<feature type="domain" description="BRCT" evidence="8">
    <location>
        <begin position="509"/>
        <end position="585"/>
    </location>
</feature>
<dbReference type="SUPFAM" id="SSF52113">
    <property type="entry name" value="BRCT domain"/>
    <property type="match status" value="1"/>
</dbReference>
<evidence type="ECO:0000256" key="3">
    <source>
        <dbReference type="ARBA" id="ARBA00022801"/>
    </source>
</evidence>
<sequence length="689" mass="75329">MAKRRPRPTATSLNGTQGVGTCDNGNGGTRAYDTETLELDLEGQGLRPLTVSWGRRQGDRVKVGAELAQVICERLDGGGKVVRRLKAQHTGRLEEVVAPDLSGLRRPGTDVGREGPEAKEPEERPLPPPRLVLGKLRYCTHPVLQSGRMCAVCGEVLSEGTGQAQEATRVFVQGGYHVSVSRTEAAFLHRSMAQKLRLARKLNLILDIDLTLLHATIDPRAERLDHQKLEVHAFDIFNQGRILRHWCCLRPHLRTFLSQAHALYVLTIYTHGRRDYAHQVARLLDPDRTLFEDRIVSRDDCPDLHGQKSLQRLFPGGIEMALILDDSPQVWQGEQSRHLLPVLPFKFYTEFEEVNRVAGLAPAPVLGSSAIPPSRPLSPPPSSPPTTTHSSPAPSGVSGKETDAEAGRKGEKTPPVPPTVFGDPREDTQLEHTWRVLEAVHALYYPRGGKPDTEQGDGGAGGSIIEERGPASGNDELSLKAGKEGEGEEADEDQGVRPPQNVAGCLSSVRRQVLAGVTILFSGVLPRNVDPRRSDLGYMALSLGARIVEDFSPTVTHLVAENASTEKVFRARRQGGMWIVARTWLQLSFFHCDRKDEAGHVLPGCMSTVVQCRKKGVKETLPVFGGDGCEPGGESQEAKEQRFDNKSDEDNERMSKRPKGAAEKMEHADGDGEDATAEALVAALEDELG</sequence>
<comment type="catalytic activity">
    <reaction evidence="5">
        <text>O-phospho-L-seryl-[protein] + H2O = L-seryl-[protein] + phosphate</text>
        <dbReference type="Rhea" id="RHEA:20629"/>
        <dbReference type="Rhea" id="RHEA-COMP:9863"/>
        <dbReference type="Rhea" id="RHEA-COMP:11604"/>
        <dbReference type="ChEBI" id="CHEBI:15377"/>
        <dbReference type="ChEBI" id="CHEBI:29999"/>
        <dbReference type="ChEBI" id="CHEBI:43474"/>
        <dbReference type="ChEBI" id="CHEBI:83421"/>
        <dbReference type="EC" id="3.1.3.16"/>
    </reaction>
</comment>
<feature type="region of interest" description="Disordered" evidence="7">
    <location>
        <begin position="623"/>
        <end position="675"/>
    </location>
</feature>
<evidence type="ECO:0000256" key="4">
    <source>
        <dbReference type="ARBA" id="ARBA00023242"/>
    </source>
</evidence>
<evidence type="ECO:0000256" key="5">
    <source>
        <dbReference type="ARBA" id="ARBA00047761"/>
    </source>
</evidence>
<dbReference type="OrthoDB" id="205863at2759"/>
<evidence type="ECO:0000259" key="9">
    <source>
        <dbReference type="PROSITE" id="PS50969"/>
    </source>
</evidence>
<dbReference type="InterPro" id="IPR004274">
    <property type="entry name" value="FCP1_dom"/>
</dbReference>
<dbReference type="Pfam" id="PF03031">
    <property type="entry name" value="NIF"/>
    <property type="match status" value="1"/>
</dbReference>
<feature type="region of interest" description="Disordered" evidence="7">
    <location>
        <begin position="102"/>
        <end position="127"/>
    </location>
</feature>
<keyword evidence="11" id="KW-1185">Reference proteome</keyword>
<feature type="compositionally biased region" description="Pro residues" evidence="7">
    <location>
        <begin position="373"/>
        <end position="384"/>
    </location>
</feature>
<feature type="region of interest" description="Disordered" evidence="7">
    <location>
        <begin position="1"/>
        <end position="29"/>
    </location>
</feature>
<feature type="compositionally biased region" description="Low complexity" evidence="7">
    <location>
        <begin position="385"/>
        <end position="395"/>
    </location>
</feature>
<dbReference type="Pfam" id="PF12738">
    <property type="entry name" value="PTCB-BRCT"/>
    <property type="match status" value="1"/>
</dbReference>
<dbReference type="PANTHER" id="PTHR23081:SF36">
    <property type="entry name" value="RNA POLYMERASE II SUBUNIT A C-TERMINAL DOMAIN PHOSPHATASE"/>
    <property type="match status" value="1"/>
</dbReference>
<dbReference type="SUPFAM" id="SSF56784">
    <property type="entry name" value="HAD-like"/>
    <property type="match status" value="1"/>
</dbReference>
<keyword evidence="4" id="KW-0539">Nucleus</keyword>
<evidence type="ECO:0000256" key="1">
    <source>
        <dbReference type="ARBA" id="ARBA00004123"/>
    </source>
</evidence>
<proteinExistence type="predicted"/>